<accession>A0A2S0NDG0</accession>
<evidence type="ECO:0000313" key="3">
    <source>
        <dbReference type="Proteomes" id="UP000237889"/>
    </source>
</evidence>
<dbReference type="Proteomes" id="UP000237889">
    <property type="component" value="Chromosome"/>
</dbReference>
<gene>
    <name evidence="2" type="ORF">C6569_13165</name>
</gene>
<organism evidence="2 3">
    <name type="scientific">Phreatobacter cathodiphilus</name>
    <dbReference type="NCBI Taxonomy" id="1868589"/>
    <lineage>
        <taxon>Bacteria</taxon>
        <taxon>Pseudomonadati</taxon>
        <taxon>Pseudomonadota</taxon>
        <taxon>Alphaproteobacteria</taxon>
        <taxon>Hyphomicrobiales</taxon>
        <taxon>Phreatobacteraceae</taxon>
        <taxon>Phreatobacter</taxon>
    </lineage>
</organism>
<dbReference type="AlphaFoldDB" id="A0A2S0NDG0"/>
<dbReference type="Pfam" id="PF20285">
    <property type="entry name" value="CTD9"/>
    <property type="match status" value="1"/>
</dbReference>
<keyword evidence="3" id="KW-1185">Reference proteome</keyword>
<dbReference type="EMBL" id="CP027668">
    <property type="protein sequence ID" value="AVO45943.1"/>
    <property type="molecule type" value="Genomic_DNA"/>
</dbReference>
<reference evidence="2 3" key="1">
    <citation type="submission" date="2018-03" db="EMBL/GenBank/DDBJ databases">
        <title>Genome sequencing of Phreatobacter sp.</title>
        <authorList>
            <person name="Kim S.-J."/>
            <person name="Heo J."/>
            <person name="Kwon S.-W."/>
        </authorList>
    </citation>
    <scope>NUCLEOTIDE SEQUENCE [LARGE SCALE GENOMIC DNA]</scope>
    <source>
        <strain evidence="2 3">S-12</strain>
    </source>
</reference>
<sequence length="154" mass="17803">MNRLYRKLRDEAAHDQELTDYIDQLQIFTRSVEHETIVGLDGKFTAANRQDQLDMAKVMKEMVYAELRKNMFSKTFQTIYATLMGKIYEEFETWVKPAVAKGASREDIDLLVNVHVVKPVVSELEMCSEYDGAATSTVRGMIYFLTGNCHLIWH</sequence>
<dbReference type="InterPro" id="IPR046911">
    <property type="entry name" value="ABC-3C_CTD9"/>
</dbReference>
<protein>
    <recommendedName>
        <fullName evidence="1">ABC-three component systems C-terminal domain-containing protein</fullName>
    </recommendedName>
</protein>
<evidence type="ECO:0000313" key="2">
    <source>
        <dbReference type="EMBL" id="AVO45943.1"/>
    </source>
</evidence>
<dbReference type="KEGG" id="phr:C6569_13165"/>
<evidence type="ECO:0000259" key="1">
    <source>
        <dbReference type="Pfam" id="PF20285"/>
    </source>
</evidence>
<feature type="domain" description="ABC-three component systems C-terminal" evidence="1">
    <location>
        <begin position="39"/>
        <end position="153"/>
    </location>
</feature>
<name>A0A2S0NDG0_9HYPH</name>
<proteinExistence type="predicted"/>